<dbReference type="RefSeq" id="WP_246018910.1">
    <property type="nucleotide sequence ID" value="NZ_RBXO01000001.1"/>
</dbReference>
<name>A0A495W3Y5_9PSEU</name>
<reference evidence="1 2" key="1">
    <citation type="submission" date="2018-10" db="EMBL/GenBank/DDBJ databases">
        <title>Sequencing the genomes of 1000 actinobacteria strains.</title>
        <authorList>
            <person name="Klenk H.-P."/>
        </authorList>
    </citation>
    <scope>NUCLEOTIDE SEQUENCE [LARGE SCALE GENOMIC DNA]</scope>
    <source>
        <strain evidence="1 2">DSM 43800</strain>
    </source>
</reference>
<keyword evidence="2" id="KW-1185">Reference proteome</keyword>
<evidence type="ECO:0000313" key="2">
    <source>
        <dbReference type="Proteomes" id="UP000282084"/>
    </source>
</evidence>
<dbReference type="Proteomes" id="UP000282084">
    <property type="component" value="Unassembled WGS sequence"/>
</dbReference>
<evidence type="ECO:0000313" key="1">
    <source>
        <dbReference type="EMBL" id="RKT54518.1"/>
    </source>
</evidence>
<accession>A0A495W3Y5</accession>
<sequence>MKHEATSHRVLLSGGPDYLDPAERTRFVDDLDQPLKLPCYGGHEHFVFAGSYEVVDGARVAVMRWCHRTALAE</sequence>
<protein>
    <submittedName>
        <fullName evidence="1">Uncharacterized protein</fullName>
    </submittedName>
</protein>
<gene>
    <name evidence="1" type="ORF">C8E97_3161</name>
</gene>
<organism evidence="1 2">
    <name type="scientific">Saccharothrix australiensis</name>
    <dbReference type="NCBI Taxonomy" id="2072"/>
    <lineage>
        <taxon>Bacteria</taxon>
        <taxon>Bacillati</taxon>
        <taxon>Actinomycetota</taxon>
        <taxon>Actinomycetes</taxon>
        <taxon>Pseudonocardiales</taxon>
        <taxon>Pseudonocardiaceae</taxon>
        <taxon>Saccharothrix</taxon>
    </lineage>
</organism>
<dbReference type="Pfam" id="PF19450">
    <property type="entry name" value="DUF5988"/>
    <property type="match status" value="1"/>
</dbReference>
<dbReference type="AlphaFoldDB" id="A0A495W3Y5"/>
<comment type="caution">
    <text evidence="1">The sequence shown here is derived from an EMBL/GenBank/DDBJ whole genome shotgun (WGS) entry which is preliminary data.</text>
</comment>
<dbReference type="InterPro" id="IPR046030">
    <property type="entry name" value="DUF5988"/>
</dbReference>
<proteinExistence type="predicted"/>
<dbReference type="EMBL" id="RBXO01000001">
    <property type="protein sequence ID" value="RKT54518.1"/>
    <property type="molecule type" value="Genomic_DNA"/>
</dbReference>